<feature type="compositionally biased region" description="Low complexity" evidence="6">
    <location>
        <begin position="65"/>
        <end position="81"/>
    </location>
</feature>
<dbReference type="FunCoup" id="A0A448YLP9">
    <property type="interactions" value="693"/>
</dbReference>
<keyword evidence="2" id="KW-0132">Cell division</keyword>
<keyword evidence="4" id="KW-0833">Ubl conjugation pathway</keyword>
<dbReference type="Gene3D" id="2.60.120.260">
    <property type="entry name" value="Galactose-binding domain-like"/>
    <property type="match status" value="1"/>
</dbReference>
<protein>
    <submittedName>
        <fullName evidence="8">DEKNAAC102418</fullName>
    </submittedName>
</protein>
<dbReference type="PANTHER" id="PTHR12936:SF0">
    <property type="entry name" value="ANAPHASE-PROMOTING COMPLEX SUBUNIT 10"/>
    <property type="match status" value="1"/>
</dbReference>
<dbReference type="GO" id="GO:0031145">
    <property type="term" value="P:anaphase-promoting complex-dependent catabolic process"/>
    <property type="evidence" value="ECO:0007669"/>
    <property type="project" value="InterPro"/>
</dbReference>
<feature type="compositionally biased region" description="Acidic residues" evidence="6">
    <location>
        <begin position="36"/>
        <end position="59"/>
    </location>
</feature>
<dbReference type="GO" id="GO:0051301">
    <property type="term" value="P:cell division"/>
    <property type="evidence" value="ECO:0007669"/>
    <property type="project" value="UniProtKB-KW"/>
</dbReference>
<feature type="compositionally biased region" description="Basic residues" evidence="6">
    <location>
        <begin position="22"/>
        <end position="31"/>
    </location>
</feature>
<sequence>MPNFGSQSDTPDTPGRIADAFRRHRLRQQRRRMTEEDNDGDVLPEGADLGDDDGNDNYNDDAHTHSSSSSHHGTPSHDTGSNGDSFAGGFDDEAAFSAGIRSMEGLGLVDIGNLATWTASSSKAGFGMKELREDSPFSYWQSDGQQPHFITIHFTKKVAIERICLYLNYEADESYTPSKMLILSGSGDHDLVEVASREMTEPMGWQIIQFKGIRYDNSLRCHLIKICLLSNHQNGKDSHVRCLKVMSRQKEGVSEREDEVGFTEVGFTSVKLRSESGIR</sequence>
<keyword evidence="9" id="KW-1185">Reference proteome</keyword>
<reference evidence="8 9" key="1">
    <citation type="submission" date="2018-12" db="EMBL/GenBank/DDBJ databases">
        <authorList>
            <person name="Tiukova I."/>
            <person name="Dainat J."/>
        </authorList>
    </citation>
    <scope>NUCLEOTIDE SEQUENCE [LARGE SCALE GENOMIC DNA]</scope>
</reference>
<feature type="compositionally biased region" description="Polar residues" evidence="6">
    <location>
        <begin position="1"/>
        <end position="11"/>
    </location>
</feature>
<evidence type="ECO:0000313" key="8">
    <source>
        <dbReference type="EMBL" id="VEU21821.1"/>
    </source>
</evidence>
<organism evidence="8 9">
    <name type="scientific">Brettanomyces naardenensis</name>
    <name type="common">Yeast</name>
    <dbReference type="NCBI Taxonomy" id="13370"/>
    <lineage>
        <taxon>Eukaryota</taxon>
        <taxon>Fungi</taxon>
        <taxon>Dikarya</taxon>
        <taxon>Ascomycota</taxon>
        <taxon>Saccharomycotina</taxon>
        <taxon>Pichiomycetes</taxon>
        <taxon>Pichiales</taxon>
        <taxon>Pichiaceae</taxon>
        <taxon>Brettanomyces</taxon>
    </lineage>
</organism>
<dbReference type="Proteomes" id="UP000290900">
    <property type="component" value="Unassembled WGS sequence"/>
</dbReference>
<dbReference type="EMBL" id="CAACVR010000012">
    <property type="protein sequence ID" value="VEU21821.1"/>
    <property type="molecule type" value="Genomic_DNA"/>
</dbReference>
<dbReference type="InParanoid" id="A0A448YLP9"/>
<dbReference type="PANTHER" id="PTHR12936">
    <property type="entry name" value="ANAPHASE-PROMOTING COMPLEX 10"/>
    <property type="match status" value="1"/>
</dbReference>
<dbReference type="PROSITE" id="PS51284">
    <property type="entry name" value="DOC"/>
    <property type="match status" value="1"/>
</dbReference>
<evidence type="ECO:0000259" key="7">
    <source>
        <dbReference type="PROSITE" id="PS51284"/>
    </source>
</evidence>
<dbReference type="SUPFAM" id="SSF49785">
    <property type="entry name" value="Galactose-binding domain-like"/>
    <property type="match status" value="1"/>
</dbReference>
<dbReference type="GO" id="GO:0005680">
    <property type="term" value="C:anaphase-promoting complex"/>
    <property type="evidence" value="ECO:0007669"/>
    <property type="project" value="InterPro"/>
</dbReference>
<evidence type="ECO:0000256" key="5">
    <source>
        <dbReference type="ARBA" id="ARBA00023306"/>
    </source>
</evidence>
<accession>A0A448YLP9</accession>
<dbReference type="SMART" id="SM01337">
    <property type="entry name" value="APC10"/>
    <property type="match status" value="1"/>
</dbReference>
<keyword evidence="5" id="KW-0131">Cell cycle</keyword>
<dbReference type="Pfam" id="PF03256">
    <property type="entry name" value="ANAPC10"/>
    <property type="match status" value="1"/>
</dbReference>
<dbReference type="CDD" id="cd08366">
    <property type="entry name" value="APC10"/>
    <property type="match status" value="1"/>
</dbReference>
<evidence type="ECO:0000256" key="6">
    <source>
        <dbReference type="SAM" id="MobiDB-lite"/>
    </source>
</evidence>
<feature type="region of interest" description="Disordered" evidence="6">
    <location>
        <begin position="1"/>
        <end position="86"/>
    </location>
</feature>
<dbReference type="AlphaFoldDB" id="A0A448YLP9"/>
<evidence type="ECO:0000256" key="1">
    <source>
        <dbReference type="ARBA" id="ARBA00006762"/>
    </source>
</evidence>
<feature type="domain" description="DOC" evidence="7">
    <location>
        <begin position="87"/>
        <end position="272"/>
    </location>
</feature>
<evidence type="ECO:0000256" key="3">
    <source>
        <dbReference type="ARBA" id="ARBA00022776"/>
    </source>
</evidence>
<dbReference type="InterPro" id="IPR016901">
    <property type="entry name" value="APC10/Doc1"/>
</dbReference>
<dbReference type="GO" id="GO:0070979">
    <property type="term" value="P:protein K11-linked ubiquitination"/>
    <property type="evidence" value="ECO:0007669"/>
    <property type="project" value="TreeGrafter"/>
</dbReference>
<evidence type="ECO:0000256" key="4">
    <source>
        <dbReference type="ARBA" id="ARBA00022786"/>
    </source>
</evidence>
<keyword evidence="3" id="KW-0498">Mitosis</keyword>
<name>A0A448YLP9_BRENA</name>
<dbReference type="InterPro" id="IPR008979">
    <property type="entry name" value="Galactose-bd-like_sf"/>
</dbReference>
<dbReference type="InterPro" id="IPR004939">
    <property type="entry name" value="APC_su10/DOC_dom"/>
</dbReference>
<comment type="similarity">
    <text evidence="1">Belongs to the APC10 family.</text>
</comment>
<dbReference type="OrthoDB" id="24948at2759"/>
<dbReference type="STRING" id="13370.A0A448YLP9"/>
<evidence type="ECO:0000313" key="9">
    <source>
        <dbReference type="Proteomes" id="UP000290900"/>
    </source>
</evidence>
<proteinExistence type="inferred from homology"/>
<evidence type="ECO:0000256" key="2">
    <source>
        <dbReference type="ARBA" id="ARBA00022618"/>
    </source>
</evidence>
<gene>
    <name evidence="8" type="ORF">BRENAR_LOCUS2553</name>
</gene>